<keyword evidence="2" id="KW-1185">Reference proteome</keyword>
<comment type="caution">
    <text evidence="1">The sequence shown here is derived from an EMBL/GenBank/DDBJ whole genome shotgun (WGS) entry which is preliminary data.</text>
</comment>
<dbReference type="InterPro" id="IPR036890">
    <property type="entry name" value="HATPase_C_sf"/>
</dbReference>
<evidence type="ECO:0000313" key="2">
    <source>
        <dbReference type="Proteomes" id="UP000661715"/>
    </source>
</evidence>
<reference evidence="1 2" key="1">
    <citation type="journal article" date="2020" name="Microbiol. Res.">
        <title>Flavobacterium pokkalii sp. nov., a novel plant growth promoting native rhizobacteria isolated from pokkali rice grown in coastal saline affected agricultural regions of southern India, Kerala.</title>
        <authorList>
            <person name="Menon R.R."/>
            <person name="Kumari S."/>
            <person name="Viver T."/>
            <person name="Rameshkumar N."/>
        </authorList>
    </citation>
    <scope>NUCLEOTIDE SEQUENCE [LARGE SCALE GENOMIC DNA]</scope>
    <source>
        <strain evidence="1 2">L1I52</strain>
    </source>
</reference>
<dbReference type="Proteomes" id="UP000661715">
    <property type="component" value="Unassembled WGS sequence"/>
</dbReference>
<protein>
    <recommendedName>
        <fullName evidence="3">Histidine kinase-, DNA gyrase B-, and HSP90-like ATPase</fullName>
    </recommendedName>
</protein>
<proteinExistence type="predicted"/>
<accession>A0ABR7UQL7</accession>
<dbReference type="EMBL" id="NASZ01000003">
    <property type="protein sequence ID" value="MBD0724249.1"/>
    <property type="molecule type" value="Genomic_DNA"/>
</dbReference>
<dbReference type="Gene3D" id="3.30.565.10">
    <property type="entry name" value="Histidine kinase-like ATPase, C-terminal domain"/>
    <property type="match status" value="1"/>
</dbReference>
<gene>
    <name evidence="1" type="ORF">B6A10_03560</name>
</gene>
<sequence length="295" mass="34146">MKIVYIPSKITSDVNGYELLLRLQSDLSHFIGEDIHISFKNVYWFEANLVAILGAIIEDLENRHNRVKIIDAEYFRLKNDILFRNGFFPQYGITSSSLFSSSTQIPYMKFKEHEPQLYNDYIQSELLDNKDFPRHSEKLGGEIKRNIFELFENARTHGKCKHIHTCGQFYPTRKKLHITIVDTGQTIVNNVKDFLKKDMKSSEYIDWAMETGNTTKVGNIPGGLGLGLIFEFINLNKGKIQVVSSNGYWELREGKISKHDLNFSFRGTIANLEFDLTENNHYSLADEVPQFDIIF</sequence>
<dbReference type="RefSeq" id="WP_188219734.1">
    <property type="nucleotide sequence ID" value="NZ_NASZ01000003.1"/>
</dbReference>
<dbReference type="SUPFAM" id="SSF55874">
    <property type="entry name" value="ATPase domain of HSP90 chaperone/DNA topoisomerase II/histidine kinase"/>
    <property type="match status" value="1"/>
</dbReference>
<organism evidence="1 2">
    <name type="scientific">Flavobacterium pokkalii</name>
    <dbReference type="NCBI Taxonomy" id="1940408"/>
    <lineage>
        <taxon>Bacteria</taxon>
        <taxon>Pseudomonadati</taxon>
        <taxon>Bacteroidota</taxon>
        <taxon>Flavobacteriia</taxon>
        <taxon>Flavobacteriales</taxon>
        <taxon>Flavobacteriaceae</taxon>
        <taxon>Flavobacterium</taxon>
    </lineage>
</organism>
<name>A0ABR7UQL7_9FLAO</name>
<evidence type="ECO:0000313" key="1">
    <source>
        <dbReference type="EMBL" id="MBD0724249.1"/>
    </source>
</evidence>
<evidence type="ECO:0008006" key="3">
    <source>
        <dbReference type="Google" id="ProtNLM"/>
    </source>
</evidence>